<keyword evidence="2" id="KW-1133">Transmembrane helix</keyword>
<evidence type="ECO:0000313" key="3">
    <source>
        <dbReference type="EMBL" id="HIX45291.1"/>
    </source>
</evidence>
<evidence type="ECO:0000256" key="1">
    <source>
        <dbReference type="SAM" id="Coils"/>
    </source>
</evidence>
<name>A0A9D1VQW3_9BACT</name>
<organism evidence="3 4">
    <name type="scientific">Candidatus Barnesiella excrementipullorum</name>
    <dbReference type="NCBI Taxonomy" id="2838479"/>
    <lineage>
        <taxon>Bacteria</taxon>
        <taxon>Pseudomonadati</taxon>
        <taxon>Bacteroidota</taxon>
        <taxon>Bacteroidia</taxon>
        <taxon>Bacteroidales</taxon>
        <taxon>Barnesiellaceae</taxon>
        <taxon>Barnesiella</taxon>
    </lineage>
</organism>
<dbReference type="EMBL" id="DXFB01000098">
    <property type="protein sequence ID" value="HIX45291.1"/>
    <property type="molecule type" value="Genomic_DNA"/>
</dbReference>
<keyword evidence="2" id="KW-0812">Transmembrane</keyword>
<evidence type="ECO:0000313" key="4">
    <source>
        <dbReference type="Proteomes" id="UP000824246"/>
    </source>
</evidence>
<proteinExistence type="predicted"/>
<dbReference type="InterPro" id="IPR007060">
    <property type="entry name" value="FtsL/DivIC"/>
</dbReference>
<dbReference type="Pfam" id="PF04977">
    <property type="entry name" value="DivIC"/>
    <property type="match status" value="1"/>
</dbReference>
<reference evidence="3" key="1">
    <citation type="journal article" date="2021" name="PeerJ">
        <title>Extensive microbial diversity within the chicken gut microbiome revealed by metagenomics and culture.</title>
        <authorList>
            <person name="Gilroy R."/>
            <person name="Ravi A."/>
            <person name="Getino M."/>
            <person name="Pursley I."/>
            <person name="Horton D.L."/>
            <person name="Alikhan N.F."/>
            <person name="Baker D."/>
            <person name="Gharbi K."/>
            <person name="Hall N."/>
            <person name="Watson M."/>
            <person name="Adriaenssens E.M."/>
            <person name="Foster-Nyarko E."/>
            <person name="Jarju S."/>
            <person name="Secka A."/>
            <person name="Antonio M."/>
            <person name="Oren A."/>
            <person name="Chaudhuri R.R."/>
            <person name="La Ragione R."/>
            <person name="Hildebrand F."/>
            <person name="Pallen M.J."/>
        </authorList>
    </citation>
    <scope>NUCLEOTIDE SEQUENCE</scope>
    <source>
        <strain evidence="3">ChiHjej12B11-16260</strain>
    </source>
</reference>
<comment type="caution">
    <text evidence="3">The sequence shown here is derived from an EMBL/GenBank/DDBJ whole genome shotgun (WGS) entry which is preliminary data.</text>
</comment>
<gene>
    <name evidence="3" type="ORF">H9982_03630</name>
</gene>
<sequence>MKKILSDIASFIRKYVFTHISLLLIIGFTVAHLFLIDHNYMELYKNDRRIRSLQNNIAKEKSLIQEYRNKLQELGNDPQSIERIAREQYGMQRVHEDVFRVVTDTATTQETVK</sequence>
<evidence type="ECO:0000256" key="2">
    <source>
        <dbReference type="SAM" id="Phobius"/>
    </source>
</evidence>
<protein>
    <submittedName>
        <fullName evidence="3">Septum formation initiator family protein</fullName>
    </submittedName>
</protein>
<reference evidence="3" key="2">
    <citation type="submission" date="2021-04" db="EMBL/GenBank/DDBJ databases">
        <authorList>
            <person name="Gilroy R."/>
        </authorList>
    </citation>
    <scope>NUCLEOTIDE SEQUENCE</scope>
    <source>
        <strain evidence="3">ChiHjej12B11-16260</strain>
    </source>
</reference>
<keyword evidence="2" id="KW-0472">Membrane</keyword>
<dbReference type="AlphaFoldDB" id="A0A9D1VQW3"/>
<feature type="coiled-coil region" evidence="1">
    <location>
        <begin position="50"/>
        <end position="77"/>
    </location>
</feature>
<accession>A0A9D1VQW3</accession>
<keyword evidence="1" id="KW-0175">Coiled coil</keyword>
<dbReference type="Proteomes" id="UP000824246">
    <property type="component" value="Unassembled WGS sequence"/>
</dbReference>
<feature type="transmembrane region" description="Helical" evidence="2">
    <location>
        <begin position="15"/>
        <end position="36"/>
    </location>
</feature>